<dbReference type="InterPro" id="IPR036574">
    <property type="entry name" value="Scorpion_toxin-like_sf"/>
</dbReference>
<dbReference type="Gene3D" id="3.30.30.10">
    <property type="entry name" value="Knottin, scorpion toxin-like"/>
    <property type="match status" value="1"/>
</dbReference>
<evidence type="ECO:0000313" key="2">
    <source>
        <dbReference type="EMBL" id="KFK33073.1"/>
    </source>
</evidence>
<feature type="signal peptide" evidence="1">
    <location>
        <begin position="1"/>
        <end position="26"/>
    </location>
</feature>
<proteinExistence type="predicted"/>
<gene>
    <name evidence="2" type="ordered locus">AALP_Aa6g326800</name>
</gene>
<dbReference type="AlphaFoldDB" id="A0A087GT71"/>
<dbReference type="OMA" id="EDTCGCF"/>
<organism evidence="2 3">
    <name type="scientific">Arabis alpina</name>
    <name type="common">Alpine rock-cress</name>
    <dbReference type="NCBI Taxonomy" id="50452"/>
    <lineage>
        <taxon>Eukaryota</taxon>
        <taxon>Viridiplantae</taxon>
        <taxon>Streptophyta</taxon>
        <taxon>Embryophyta</taxon>
        <taxon>Tracheophyta</taxon>
        <taxon>Spermatophyta</taxon>
        <taxon>Magnoliopsida</taxon>
        <taxon>eudicotyledons</taxon>
        <taxon>Gunneridae</taxon>
        <taxon>Pentapetalae</taxon>
        <taxon>rosids</taxon>
        <taxon>malvids</taxon>
        <taxon>Brassicales</taxon>
        <taxon>Brassicaceae</taxon>
        <taxon>Arabideae</taxon>
        <taxon>Arabis</taxon>
    </lineage>
</organism>
<reference evidence="3" key="1">
    <citation type="journal article" date="2015" name="Nat. Plants">
        <title>Genome expansion of Arabis alpina linked with retrotransposition and reduced symmetric DNA methylation.</title>
        <authorList>
            <person name="Willing E.M."/>
            <person name="Rawat V."/>
            <person name="Mandakova T."/>
            <person name="Maumus F."/>
            <person name="James G.V."/>
            <person name="Nordstroem K.J."/>
            <person name="Becker C."/>
            <person name="Warthmann N."/>
            <person name="Chica C."/>
            <person name="Szarzynska B."/>
            <person name="Zytnicki M."/>
            <person name="Albani M.C."/>
            <person name="Kiefer C."/>
            <person name="Bergonzi S."/>
            <person name="Castaings L."/>
            <person name="Mateos J.L."/>
            <person name="Berns M.C."/>
            <person name="Bujdoso N."/>
            <person name="Piofczyk T."/>
            <person name="de Lorenzo L."/>
            <person name="Barrero-Sicilia C."/>
            <person name="Mateos I."/>
            <person name="Piednoel M."/>
            <person name="Hagmann J."/>
            <person name="Chen-Min-Tao R."/>
            <person name="Iglesias-Fernandez R."/>
            <person name="Schuster S.C."/>
            <person name="Alonso-Blanco C."/>
            <person name="Roudier F."/>
            <person name="Carbonero P."/>
            <person name="Paz-Ares J."/>
            <person name="Davis S.J."/>
            <person name="Pecinka A."/>
            <person name="Quesneville H."/>
            <person name="Colot V."/>
            <person name="Lysak M.A."/>
            <person name="Weigel D."/>
            <person name="Coupland G."/>
            <person name="Schneeberger K."/>
        </authorList>
    </citation>
    <scope>NUCLEOTIDE SEQUENCE [LARGE SCALE GENOMIC DNA]</scope>
    <source>
        <strain evidence="3">cv. Pajares</strain>
    </source>
</reference>
<name>A0A087GT71_ARAAL</name>
<sequence length="104" mass="11743">MVSFGKCFFLMLLCLALLMSPKYVEARAAFLPIGACSEFADCNKECMKRNHFGGTCTVYYPPANKYSEDACCFQRLLKIVTFDIAAFRRMVKNLTSSHSSFLPD</sequence>
<dbReference type="Gramene" id="KFK33073">
    <property type="protein sequence ID" value="KFK33073"/>
    <property type="gene ID" value="AALP_AA6G326800"/>
</dbReference>
<evidence type="ECO:0000313" key="3">
    <source>
        <dbReference type="Proteomes" id="UP000029120"/>
    </source>
</evidence>
<evidence type="ECO:0008006" key="4">
    <source>
        <dbReference type="Google" id="ProtNLM"/>
    </source>
</evidence>
<dbReference type="Proteomes" id="UP000029120">
    <property type="component" value="Chromosome 6"/>
</dbReference>
<protein>
    <recommendedName>
        <fullName evidence="4">Knottin scorpion toxin-like domain-containing protein</fullName>
    </recommendedName>
</protein>
<evidence type="ECO:0000256" key="1">
    <source>
        <dbReference type="SAM" id="SignalP"/>
    </source>
</evidence>
<accession>A0A087GT71</accession>
<keyword evidence="1" id="KW-0732">Signal</keyword>
<keyword evidence="3" id="KW-1185">Reference proteome</keyword>
<dbReference type="EMBL" id="CM002874">
    <property type="protein sequence ID" value="KFK33073.1"/>
    <property type="molecule type" value="Genomic_DNA"/>
</dbReference>
<feature type="chain" id="PRO_5001822553" description="Knottin scorpion toxin-like domain-containing protein" evidence="1">
    <location>
        <begin position="27"/>
        <end position="104"/>
    </location>
</feature>